<dbReference type="Gene3D" id="3.30.65.10">
    <property type="entry name" value="Bacterial Topoisomerase I, domain 1"/>
    <property type="match status" value="1"/>
</dbReference>
<dbReference type="GO" id="GO:0003916">
    <property type="term" value="F:DNA topoisomerase activity"/>
    <property type="evidence" value="ECO:0007669"/>
    <property type="project" value="InterPro"/>
</dbReference>
<keyword evidence="5" id="KW-1185">Reference proteome</keyword>
<feature type="transmembrane region" description="Helical" evidence="1">
    <location>
        <begin position="59"/>
        <end position="79"/>
    </location>
</feature>
<gene>
    <name evidence="4" type="ORF">HNQ52_000372</name>
</gene>
<dbReference type="InterPro" id="IPR007560">
    <property type="entry name" value="Restrct_endonuc_IV_Mrr"/>
</dbReference>
<feature type="domain" description="DNA topoisomerase type IA zn finger" evidence="2">
    <location>
        <begin position="230"/>
        <end position="266"/>
    </location>
</feature>
<dbReference type="InterPro" id="IPR011335">
    <property type="entry name" value="Restrct_endonuc-II-like"/>
</dbReference>
<dbReference type="SUPFAM" id="SSF57783">
    <property type="entry name" value="Zinc beta-ribbon"/>
    <property type="match status" value="1"/>
</dbReference>
<dbReference type="InterPro" id="IPR052906">
    <property type="entry name" value="Type_IV_Methyl-Rstrct_Enzyme"/>
</dbReference>
<evidence type="ECO:0000313" key="5">
    <source>
        <dbReference type="Proteomes" id="UP000521199"/>
    </source>
</evidence>
<evidence type="ECO:0000259" key="2">
    <source>
        <dbReference type="Pfam" id="PF01396"/>
    </source>
</evidence>
<dbReference type="GO" id="GO:0005694">
    <property type="term" value="C:chromosome"/>
    <property type="evidence" value="ECO:0007669"/>
    <property type="project" value="InterPro"/>
</dbReference>
<comment type="caution">
    <text evidence="4">The sequence shown here is derived from an EMBL/GenBank/DDBJ whole genome shotgun (WGS) entry which is preliminary data.</text>
</comment>
<dbReference type="Proteomes" id="UP000521199">
    <property type="component" value="Unassembled WGS sequence"/>
</dbReference>
<accession>A0A7W8FY87</accession>
<protein>
    <submittedName>
        <fullName evidence="4">Restriction system protein</fullName>
    </submittedName>
</protein>
<dbReference type="InterPro" id="IPR011856">
    <property type="entry name" value="tRNA_endonuc-like_dom_sf"/>
</dbReference>
<dbReference type="Gene3D" id="3.40.1350.10">
    <property type="match status" value="1"/>
</dbReference>
<dbReference type="Pfam" id="PF04471">
    <property type="entry name" value="Mrr_cat"/>
    <property type="match status" value="1"/>
</dbReference>
<dbReference type="PANTHER" id="PTHR30015:SF7">
    <property type="entry name" value="TYPE IV METHYL-DIRECTED RESTRICTION ENZYME ECOKMRR"/>
    <property type="match status" value="1"/>
</dbReference>
<feature type="domain" description="Restriction endonuclease type IV Mrr" evidence="3">
    <location>
        <begin position="97"/>
        <end position="208"/>
    </location>
</feature>
<dbReference type="AlphaFoldDB" id="A0A7W8FY87"/>
<dbReference type="SUPFAM" id="SSF52980">
    <property type="entry name" value="Restriction endonuclease-like"/>
    <property type="match status" value="1"/>
</dbReference>
<dbReference type="PANTHER" id="PTHR30015">
    <property type="entry name" value="MRR RESTRICTION SYSTEM PROTEIN"/>
    <property type="match status" value="1"/>
</dbReference>
<evidence type="ECO:0000259" key="3">
    <source>
        <dbReference type="Pfam" id="PF04471"/>
    </source>
</evidence>
<reference evidence="4 5" key="1">
    <citation type="submission" date="2020-08" db="EMBL/GenBank/DDBJ databases">
        <title>Genomic Encyclopedia of Type Strains, Phase IV (KMG-IV): sequencing the most valuable type-strain genomes for metagenomic binning, comparative biology and taxonomic classification.</title>
        <authorList>
            <person name="Goeker M."/>
        </authorList>
    </citation>
    <scope>NUCLEOTIDE SEQUENCE [LARGE SCALE GENOMIC DNA]</scope>
    <source>
        <strain evidence="4 5">DSM 24163</strain>
    </source>
</reference>
<dbReference type="GO" id="GO:0003677">
    <property type="term" value="F:DNA binding"/>
    <property type="evidence" value="ECO:0007669"/>
    <property type="project" value="InterPro"/>
</dbReference>
<sequence length="271" mass="29607">MARRNKGLVELLADSPWPAGLIVGATGFLVIRYGLGWSFSTFGGRFMTGVGTAFSDGALAPLAWLFLGMGALASLASLIRSRHRAATLDNNRTLQQIRDLSWIRFEQLVGEAFRRQGYAVEETGLGGADGGIDLRLRREGQLHLVQCKQWRRERVGVNVVREMFGLLVHHGAHRVKIVTIGDFTPDARAFARDKPVDCITGAQLLQLIDGLPLHATDSMPSTVNPARAADCPTCGSTMTTRTNRRSGERFLGCTRYPACRGTRKVDTNALA</sequence>
<evidence type="ECO:0000256" key="1">
    <source>
        <dbReference type="SAM" id="Phobius"/>
    </source>
</evidence>
<keyword evidence="1" id="KW-0472">Membrane</keyword>
<name>A0A7W8FY87_9GAMM</name>
<dbReference type="GO" id="GO:0006265">
    <property type="term" value="P:DNA topological change"/>
    <property type="evidence" value="ECO:0007669"/>
    <property type="project" value="InterPro"/>
</dbReference>
<keyword evidence="1" id="KW-0812">Transmembrane</keyword>
<dbReference type="GO" id="GO:0009307">
    <property type="term" value="P:DNA restriction-modification system"/>
    <property type="evidence" value="ECO:0007669"/>
    <property type="project" value="InterPro"/>
</dbReference>
<dbReference type="InterPro" id="IPR013498">
    <property type="entry name" value="Topo_IA_Znf"/>
</dbReference>
<evidence type="ECO:0000313" key="4">
    <source>
        <dbReference type="EMBL" id="MBB5206856.1"/>
    </source>
</evidence>
<dbReference type="RefSeq" id="WP_183959220.1">
    <property type="nucleotide sequence ID" value="NZ_JACHHP010000001.1"/>
</dbReference>
<dbReference type="GO" id="GO:0015666">
    <property type="term" value="F:restriction endodeoxyribonuclease activity"/>
    <property type="evidence" value="ECO:0007669"/>
    <property type="project" value="TreeGrafter"/>
</dbReference>
<proteinExistence type="predicted"/>
<keyword evidence="1" id="KW-1133">Transmembrane helix</keyword>
<dbReference type="Pfam" id="PF01396">
    <property type="entry name" value="Zn_ribbon_Top1"/>
    <property type="match status" value="1"/>
</dbReference>
<dbReference type="EMBL" id="JACHHP010000001">
    <property type="protein sequence ID" value="MBB5206856.1"/>
    <property type="molecule type" value="Genomic_DNA"/>
</dbReference>
<feature type="transmembrane region" description="Helical" evidence="1">
    <location>
        <begin position="21"/>
        <end position="39"/>
    </location>
</feature>
<organism evidence="4 5">
    <name type="scientific">Chiayiivirga flava</name>
    <dbReference type="NCBI Taxonomy" id="659595"/>
    <lineage>
        <taxon>Bacteria</taxon>
        <taxon>Pseudomonadati</taxon>
        <taxon>Pseudomonadota</taxon>
        <taxon>Gammaproteobacteria</taxon>
        <taxon>Lysobacterales</taxon>
        <taxon>Lysobacteraceae</taxon>
        <taxon>Chiayiivirga</taxon>
    </lineage>
</organism>